<proteinExistence type="predicted"/>
<sequence length="90" mass="10566">MAHKRPLSDEERFTILISDSEEEDERELKIEEKFSDGFVKVEDVIEEKTSHFEDDNILLSEENDDSGKLEKELVNHIEVAGRTWKYLHSS</sequence>
<comment type="caution">
    <text evidence="1">The sequence shown here is derived from an EMBL/GenBank/DDBJ whole genome shotgun (WGS) entry which is preliminary data.</text>
</comment>
<accession>A0AAW1LZ95</accession>
<dbReference type="EMBL" id="JASPKY010000077">
    <property type="protein sequence ID" value="KAK9739240.1"/>
    <property type="molecule type" value="Genomic_DNA"/>
</dbReference>
<evidence type="ECO:0000313" key="1">
    <source>
        <dbReference type="EMBL" id="KAK9739240.1"/>
    </source>
</evidence>
<evidence type="ECO:0000313" key="2">
    <source>
        <dbReference type="Proteomes" id="UP001458880"/>
    </source>
</evidence>
<reference evidence="1 2" key="1">
    <citation type="journal article" date="2024" name="BMC Genomics">
        <title>De novo assembly and annotation of Popillia japonica's genome with initial clues to its potential as an invasive pest.</title>
        <authorList>
            <person name="Cucini C."/>
            <person name="Boschi S."/>
            <person name="Funari R."/>
            <person name="Cardaioli E."/>
            <person name="Iannotti N."/>
            <person name="Marturano G."/>
            <person name="Paoli F."/>
            <person name="Bruttini M."/>
            <person name="Carapelli A."/>
            <person name="Frati F."/>
            <person name="Nardi F."/>
        </authorList>
    </citation>
    <scope>NUCLEOTIDE SEQUENCE [LARGE SCALE GENOMIC DNA]</scope>
    <source>
        <strain evidence="1">DMR45628</strain>
    </source>
</reference>
<keyword evidence="2" id="KW-1185">Reference proteome</keyword>
<gene>
    <name evidence="1" type="ORF">QE152_g9188</name>
</gene>
<protein>
    <submittedName>
        <fullName evidence="1">Uncharacterized protein</fullName>
    </submittedName>
</protein>
<organism evidence="1 2">
    <name type="scientific">Popillia japonica</name>
    <name type="common">Japanese beetle</name>
    <dbReference type="NCBI Taxonomy" id="7064"/>
    <lineage>
        <taxon>Eukaryota</taxon>
        <taxon>Metazoa</taxon>
        <taxon>Ecdysozoa</taxon>
        <taxon>Arthropoda</taxon>
        <taxon>Hexapoda</taxon>
        <taxon>Insecta</taxon>
        <taxon>Pterygota</taxon>
        <taxon>Neoptera</taxon>
        <taxon>Endopterygota</taxon>
        <taxon>Coleoptera</taxon>
        <taxon>Polyphaga</taxon>
        <taxon>Scarabaeiformia</taxon>
        <taxon>Scarabaeidae</taxon>
        <taxon>Rutelinae</taxon>
        <taxon>Popillia</taxon>
    </lineage>
</organism>
<dbReference type="AlphaFoldDB" id="A0AAW1LZ95"/>
<name>A0AAW1LZ95_POPJA</name>
<dbReference type="Proteomes" id="UP001458880">
    <property type="component" value="Unassembled WGS sequence"/>
</dbReference>